<reference evidence="1" key="1">
    <citation type="submission" date="2021-07" db="EMBL/GenBank/DDBJ databases">
        <authorList>
            <person name="Durling M."/>
        </authorList>
    </citation>
    <scope>NUCLEOTIDE SEQUENCE</scope>
</reference>
<proteinExistence type="predicted"/>
<gene>
    <name evidence="1" type="ORF">HYFRA_00012186</name>
</gene>
<protein>
    <submittedName>
        <fullName evidence="1">Uncharacterized protein</fullName>
    </submittedName>
</protein>
<evidence type="ECO:0000313" key="1">
    <source>
        <dbReference type="EMBL" id="CAG8959026.1"/>
    </source>
</evidence>
<dbReference type="Proteomes" id="UP000696280">
    <property type="component" value="Unassembled WGS sequence"/>
</dbReference>
<accession>A0A9N9L5P8</accession>
<sequence length="157" mass="17550">MTKDSTIYLDPGDVYVKTPYTTITPASVTVTEDNLVPVIATPTGTLRDDHRNRYCVKHNYYHFAYNCYGTGYFYLPGHYNVFFVIAKRKRNEAQPTQAQYIAKISCKNPVYIAVVDIPTSTAETETETAPTPTFTSINTISFTTTSPVFDTTTTTAT</sequence>
<organism evidence="1 2">
    <name type="scientific">Hymenoscyphus fraxineus</name>
    <dbReference type="NCBI Taxonomy" id="746836"/>
    <lineage>
        <taxon>Eukaryota</taxon>
        <taxon>Fungi</taxon>
        <taxon>Dikarya</taxon>
        <taxon>Ascomycota</taxon>
        <taxon>Pezizomycotina</taxon>
        <taxon>Leotiomycetes</taxon>
        <taxon>Helotiales</taxon>
        <taxon>Helotiaceae</taxon>
        <taxon>Hymenoscyphus</taxon>
    </lineage>
</organism>
<keyword evidence="2" id="KW-1185">Reference proteome</keyword>
<dbReference type="EMBL" id="CAJVRL010000087">
    <property type="protein sequence ID" value="CAG8959026.1"/>
    <property type="molecule type" value="Genomic_DNA"/>
</dbReference>
<dbReference type="AlphaFoldDB" id="A0A9N9L5P8"/>
<comment type="caution">
    <text evidence="1">The sequence shown here is derived from an EMBL/GenBank/DDBJ whole genome shotgun (WGS) entry which is preliminary data.</text>
</comment>
<name>A0A9N9L5P8_9HELO</name>
<evidence type="ECO:0000313" key="2">
    <source>
        <dbReference type="Proteomes" id="UP000696280"/>
    </source>
</evidence>